<evidence type="ECO:0000259" key="1">
    <source>
        <dbReference type="Pfam" id="PF21831"/>
    </source>
</evidence>
<feature type="domain" description="DUF6891" evidence="1">
    <location>
        <begin position="15"/>
        <end position="198"/>
    </location>
</feature>
<accession>A0A542XA92</accession>
<gene>
    <name evidence="2" type="ORF">FB554_0890</name>
</gene>
<reference evidence="2 3" key="1">
    <citation type="submission" date="2019-06" db="EMBL/GenBank/DDBJ databases">
        <title>Sequencing the genomes of 1000 actinobacteria strains.</title>
        <authorList>
            <person name="Klenk H.-P."/>
        </authorList>
    </citation>
    <scope>NUCLEOTIDE SEQUENCE [LARGE SCALE GENOMIC DNA]</scope>
    <source>
        <strain evidence="2 3">DSM 24617</strain>
    </source>
</reference>
<keyword evidence="3" id="KW-1185">Reference proteome</keyword>
<organism evidence="2 3">
    <name type="scientific">Barrientosiimonas humi</name>
    <dbReference type="NCBI Taxonomy" id="999931"/>
    <lineage>
        <taxon>Bacteria</taxon>
        <taxon>Bacillati</taxon>
        <taxon>Actinomycetota</taxon>
        <taxon>Actinomycetes</taxon>
        <taxon>Micrococcales</taxon>
        <taxon>Dermacoccaceae</taxon>
        <taxon>Barrientosiimonas</taxon>
    </lineage>
</organism>
<dbReference type="AlphaFoldDB" id="A0A542XA92"/>
<dbReference type="InterPro" id="IPR054186">
    <property type="entry name" value="DUF6891"/>
</dbReference>
<name>A0A542XA92_9MICO</name>
<evidence type="ECO:0000313" key="2">
    <source>
        <dbReference type="EMBL" id="TQL32758.1"/>
    </source>
</evidence>
<protein>
    <recommendedName>
        <fullName evidence="1">DUF6891 domain-containing protein</fullName>
    </recommendedName>
</protein>
<evidence type="ECO:0000313" key="3">
    <source>
        <dbReference type="Proteomes" id="UP000318336"/>
    </source>
</evidence>
<proteinExistence type="predicted"/>
<dbReference type="RefSeq" id="WP_142004818.1">
    <property type="nucleotide sequence ID" value="NZ_CAJTBP010000001.1"/>
</dbReference>
<comment type="caution">
    <text evidence="2">The sequence shown here is derived from an EMBL/GenBank/DDBJ whole genome shotgun (WGS) entry which is preliminary data.</text>
</comment>
<dbReference type="OrthoDB" id="5142409at2"/>
<dbReference type="EMBL" id="VFOK01000001">
    <property type="protein sequence ID" value="TQL32758.1"/>
    <property type="molecule type" value="Genomic_DNA"/>
</dbReference>
<dbReference type="Pfam" id="PF21831">
    <property type="entry name" value="DUF6891"/>
    <property type="match status" value="1"/>
</dbReference>
<dbReference type="Proteomes" id="UP000318336">
    <property type="component" value="Unassembled WGS sequence"/>
</dbReference>
<sequence length="223" mass="23580">MSNDQTAPRRFPPARDTFAGTIALRVAAAIDTRDALVEGFGDVDVPDVFPGETQPTPAEVADLVDAVIADHNEHVRRATPEAIQLLDAIDGLPTRGLAVSFGEGGDDDAALDAVVRSAGVAIGHGATVEGYCYSTSSDVAELVAEGRLPMTYGVFAETGLSVAEVAERVREVLGAQGLPVAEDDEERQRVVVAPVRWAVPFHGHALHEVAPPEDVEQRGRLSR</sequence>